<evidence type="ECO:0000313" key="1">
    <source>
        <dbReference type="EMBL" id="KKN89615.1"/>
    </source>
</evidence>
<sequence length="44" mass="5083">MLSRSPVAEHSYERAFPWQLCVQPPSNAVNQSYLVEIIDGWEYA</sequence>
<dbReference type="AlphaFoldDB" id="A0A0F9U8R4"/>
<dbReference type="EMBL" id="LAZR01000117">
    <property type="protein sequence ID" value="KKN89615.1"/>
    <property type="molecule type" value="Genomic_DNA"/>
</dbReference>
<proteinExistence type="predicted"/>
<accession>A0A0F9U8R4</accession>
<comment type="caution">
    <text evidence="1">The sequence shown here is derived from an EMBL/GenBank/DDBJ whole genome shotgun (WGS) entry which is preliminary data.</text>
</comment>
<protein>
    <submittedName>
        <fullName evidence="1">Uncharacterized protein</fullName>
    </submittedName>
</protein>
<organism evidence="1">
    <name type="scientific">marine sediment metagenome</name>
    <dbReference type="NCBI Taxonomy" id="412755"/>
    <lineage>
        <taxon>unclassified sequences</taxon>
        <taxon>metagenomes</taxon>
        <taxon>ecological metagenomes</taxon>
    </lineage>
</organism>
<gene>
    <name evidence="1" type="ORF">LCGC14_0237470</name>
</gene>
<name>A0A0F9U8R4_9ZZZZ</name>
<reference evidence="1" key="1">
    <citation type="journal article" date="2015" name="Nature">
        <title>Complex archaea that bridge the gap between prokaryotes and eukaryotes.</title>
        <authorList>
            <person name="Spang A."/>
            <person name="Saw J.H."/>
            <person name="Jorgensen S.L."/>
            <person name="Zaremba-Niedzwiedzka K."/>
            <person name="Martijn J."/>
            <person name="Lind A.E."/>
            <person name="van Eijk R."/>
            <person name="Schleper C."/>
            <person name="Guy L."/>
            <person name="Ettema T.J."/>
        </authorList>
    </citation>
    <scope>NUCLEOTIDE SEQUENCE</scope>
</reference>